<feature type="region of interest" description="Disordered" evidence="1">
    <location>
        <begin position="1"/>
        <end position="83"/>
    </location>
</feature>
<protein>
    <submittedName>
        <fullName evidence="5">LOW QUALITY PROTEIN: E3 ubiquitin-protein ligase ZNF598</fullName>
    </submittedName>
</protein>
<evidence type="ECO:0000259" key="3">
    <source>
        <dbReference type="Pfam" id="PF23208"/>
    </source>
</evidence>
<feature type="compositionally biased region" description="Low complexity" evidence="1">
    <location>
        <begin position="52"/>
        <end position="63"/>
    </location>
</feature>
<dbReference type="InterPro" id="IPR044288">
    <property type="entry name" value="ZNF598/HEL2"/>
</dbReference>
<dbReference type="InterPro" id="IPR057634">
    <property type="entry name" value="PAH_ZNF598/HEL2"/>
</dbReference>
<dbReference type="Proteomes" id="UP001652741">
    <property type="component" value="Unplaced"/>
</dbReference>
<evidence type="ECO:0000313" key="5">
    <source>
        <dbReference type="RefSeq" id="XP_045568061.1"/>
    </source>
</evidence>
<accession>A0ABM3EAG9</accession>
<feature type="domain" description="ZNF598/HEL2 PAH" evidence="2">
    <location>
        <begin position="91"/>
        <end position="168"/>
    </location>
</feature>
<feature type="domain" description="ZNF598 C2H2 zinc finger" evidence="3">
    <location>
        <begin position="201"/>
        <end position="234"/>
    </location>
</feature>
<feature type="compositionally biased region" description="Polar residues" evidence="1">
    <location>
        <begin position="64"/>
        <end position="80"/>
    </location>
</feature>
<feature type="compositionally biased region" description="Basic and acidic residues" evidence="1">
    <location>
        <begin position="168"/>
        <end position="178"/>
    </location>
</feature>
<feature type="non-terminal residue" evidence="5">
    <location>
        <position position="1"/>
    </location>
</feature>
<gene>
    <name evidence="5" type="primary">LOC106592350</name>
</gene>
<organism evidence="4 5">
    <name type="scientific">Salmo salar</name>
    <name type="common">Atlantic salmon</name>
    <dbReference type="NCBI Taxonomy" id="8030"/>
    <lineage>
        <taxon>Eukaryota</taxon>
        <taxon>Metazoa</taxon>
        <taxon>Chordata</taxon>
        <taxon>Craniata</taxon>
        <taxon>Vertebrata</taxon>
        <taxon>Euteleostomi</taxon>
        <taxon>Actinopterygii</taxon>
        <taxon>Neopterygii</taxon>
        <taxon>Teleostei</taxon>
        <taxon>Protacanthopterygii</taxon>
        <taxon>Salmoniformes</taxon>
        <taxon>Salmonidae</taxon>
        <taxon>Salmoninae</taxon>
        <taxon>Salmo</taxon>
    </lineage>
</organism>
<dbReference type="Pfam" id="PF23208">
    <property type="entry name" value="zf_C2H2_ZNF598"/>
    <property type="match status" value="1"/>
</dbReference>
<evidence type="ECO:0000256" key="1">
    <source>
        <dbReference type="SAM" id="MobiDB-lite"/>
    </source>
</evidence>
<dbReference type="RefSeq" id="XP_045568061.1">
    <property type="nucleotide sequence ID" value="XM_045712105.1"/>
</dbReference>
<feature type="compositionally biased region" description="Pro residues" evidence="1">
    <location>
        <begin position="22"/>
        <end position="39"/>
    </location>
</feature>
<dbReference type="PANTHER" id="PTHR22938">
    <property type="entry name" value="ZINC FINGER PROTEIN 598"/>
    <property type="match status" value="1"/>
</dbReference>
<sequence length="244" mass="26155">SPPGFKSSFVLKSSAPPNVLSPSPPGQGGAPPPSKPPPGFTGIPLNSNVVEPPASSPRSPQSPGVFSSPQSPGVFSSPQSPGVYLAPENFQQRNMELIQSIKNLLQNDQSRFNQFKDYSGQFRQGLMSAVLYHRSCKTLLGDNFVGVFNELLVLLPDTVKQQELLSAHVDDQATERPRGGGARKDKKKSASQSSAVSNAAALDCQVCPTCCQVLDPKDFNSHKTLHLGDNEDFPSLQTISRIIS</sequence>
<reference evidence="5" key="1">
    <citation type="submission" date="2025-08" db="UniProtKB">
        <authorList>
            <consortium name="RefSeq"/>
        </authorList>
    </citation>
    <scope>IDENTIFICATION</scope>
</reference>
<dbReference type="InterPro" id="IPR059042">
    <property type="entry name" value="Znf_C2H2_ZNF598"/>
</dbReference>
<dbReference type="Pfam" id="PF23202">
    <property type="entry name" value="PAH_ZNF598"/>
    <property type="match status" value="1"/>
</dbReference>
<proteinExistence type="predicted"/>
<evidence type="ECO:0000259" key="2">
    <source>
        <dbReference type="Pfam" id="PF23202"/>
    </source>
</evidence>
<keyword evidence="4" id="KW-1185">Reference proteome</keyword>
<name>A0ABM3EAG9_SALSA</name>
<evidence type="ECO:0000313" key="4">
    <source>
        <dbReference type="Proteomes" id="UP001652741"/>
    </source>
</evidence>
<dbReference type="GeneID" id="106592350"/>
<dbReference type="PANTHER" id="PTHR22938:SF0">
    <property type="entry name" value="E3 UBIQUITIN-PROTEIN LIGASE ZNF598"/>
    <property type="match status" value="1"/>
</dbReference>
<feature type="region of interest" description="Disordered" evidence="1">
    <location>
        <begin position="166"/>
        <end position="192"/>
    </location>
</feature>